<feature type="chain" id="PRO_5046667951" evidence="11">
    <location>
        <begin position="20"/>
        <end position="352"/>
    </location>
</feature>
<feature type="transmembrane region" description="Helical" evidence="10">
    <location>
        <begin position="134"/>
        <end position="155"/>
    </location>
</feature>
<feature type="transmembrane region" description="Helical" evidence="10">
    <location>
        <begin position="167"/>
        <end position="188"/>
    </location>
</feature>
<keyword evidence="7" id="KW-0675">Receptor</keyword>
<evidence type="ECO:0000313" key="15">
    <source>
        <dbReference type="Proteomes" id="UP001250656"/>
    </source>
</evidence>
<evidence type="ECO:0000256" key="9">
    <source>
        <dbReference type="ARBA" id="ARBA00023303"/>
    </source>
</evidence>
<dbReference type="Proteomes" id="UP001250656">
    <property type="component" value="Unassembled WGS sequence"/>
</dbReference>
<keyword evidence="2" id="KW-0813">Transport</keyword>
<evidence type="ECO:0000259" key="12">
    <source>
        <dbReference type="SMART" id="SM00062"/>
    </source>
</evidence>
<feature type="domain" description="Solute-binding protein family 3/N-terminal" evidence="12">
    <location>
        <begin position="26"/>
        <end position="352"/>
    </location>
</feature>
<dbReference type="SMART" id="SM00079">
    <property type="entry name" value="PBPe"/>
    <property type="match status" value="1"/>
</dbReference>
<evidence type="ECO:0000256" key="4">
    <source>
        <dbReference type="ARBA" id="ARBA00022989"/>
    </source>
</evidence>
<gene>
    <name evidence="14" type="ORF">RQM65_08470</name>
</gene>
<reference evidence="14 15" key="1">
    <citation type="submission" date="2023-09" db="EMBL/GenBank/DDBJ databases">
        <title>Novel taxa isolated from Blanes Bay.</title>
        <authorList>
            <person name="Rey-Velasco X."/>
            <person name="Lucena T."/>
        </authorList>
    </citation>
    <scope>NUCLEOTIDE SEQUENCE [LARGE SCALE GENOMIC DNA]</scope>
    <source>
        <strain evidence="14 15">S334</strain>
    </source>
</reference>
<keyword evidence="5" id="KW-0406">Ion transport</keyword>
<dbReference type="SUPFAM" id="SSF53850">
    <property type="entry name" value="Periplasmic binding protein-like II"/>
    <property type="match status" value="1"/>
</dbReference>
<keyword evidence="11" id="KW-0732">Signal</keyword>
<dbReference type="Pfam" id="PF00060">
    <property type="entry name" value="Lig_chan"/>
    <property type="match status" value="1"/>
</dbReference>
<dbReference type="InterPro" id="IPR001638">
    <property type="entry name" value="Solute-binding_3/MltF_N"/>
</dbReference>
<dbReference type="SUPFAM" id="SSF81324">
    <property type="entry name" value="Voltage-gated potassium channels"/>
    <property type="match status" value="1"/>
</dbReference>
<evidence type="ECO:0000256" key="8">
    <source>
        <dbReference type="ARBA" id="ARBA00023180"/>
    </source>
</evidence>
<evidence type="ECO:0000256" key="7">
    <source>
        <dbReference type="ARBA" id="ARBA00023170"/>
    </source>
</evidence>
<dbReference type="RefSeq" id="WP_314014150.1">
    <property type="nucleotide sequence ID" value="NZ_JAVTTP010000001.1"/>
</dbReference>
<keyword evidence="3 10" id="KW-0812">Transmembrane</keyword>
<proteinExistence type="predicted"/>
<dbReference type="InterPro" id="IPR001320">
    <property type="entry name" value="Iontro_rcpt_C"/>
</dbReference>
<evidence type="ECO:0000313" key="14">
    <source>
        <dbReference type="EMBL" id="MDT7828695.1"/>
    </source>
</evidence>
<dbReference type="InterPro" id="IPR015683">
    <property type="entry name" value="Ionotropic_Glu_rcpt"/>
</dbReference>
<comment type="caution">
    <text evidence="14">The sequence shown here is derived from an EMBL/GenBank/DDBJ whole genome shotgun (WGS) entry which is preliminary data.</text>
</comment>
<keyword evidence="9" id="KW-0407">Ion channel</keyword>
<keyword evidence="15" id="KW-1185">Reference proteome</keyword>
<feature type="signal peptide" evidence="11">
    <location>
        <begin position="1"/>
        <end position="19"/>
    </location>
</feature>
<evidence type="ECO:0000256" key="11">
    <source>
        <dbReference type="SAM" id="SignalP"/>
    </source>
</evidence>
<protein>
    <submittedName>
        <fullName evidence="14">Transporter substrate-binding domain-containing protein</fullName>
    </submittedName>
</protein>
<evidence type="ECO:0000256" key="3">
    <source>
        <dbReference type="ARBA" id="ARBA00022692"/>
    </source>
</evidence>
<accession>A0ABU3L4M5</accession>
<dbReference type="PANTHER" id="PTHR18966">
    <property type="entry name" value="IONOTROPIC GLUTAMATE RECEPTOR"/>
    <property type="match status" value="1"/>
</dbReference>
<dbReference type="Pfam" id="PF00497">
    <property type="entry name" value="SBP_bac_3"/>
    <property type="match status" value="1"/>
</dbReference>
<dbReference type="SMART" id="SM00062">
    <property type="entry name" value="PBPb"/>
    <property type="match status" value="1"/>
</dbReference>
<feature type="transmembrane region" description="Helical" evidence="10">
    <location>
        <begin position="200"/>
        <end position="226"/>
    </location>
</feature>
<keyword evidence="6 10" id="KW-0472">Membrane</keyword>
<dbReference type="Gene3D" id="1.10.287.70">
    <property type="match status" value="1"/>
</dbReference>
<organism evidence="14 15">
    <name type="scientific">Pricia mediterranea</name>
    <dbReference type="NCBI Taxonomy" id="3076079"/>
    <lineage>
        <taxon>Bacteria</taxon>
        <taxon>Pseudomonadati</taxon>
        <taxon>Bacteroidota</taxon>
        <taxon>Flavobacteriia</taxon>
        <taxon>Flavobacteriales</taxon>
        <taxon>Flavobacteriaceae</taxon>
        <taxon>Pricia</taxon>
    </lineage>
</organism>
<comment type="subcellular location">
    <subcellularLocation>
        <location evidence="1">Membrane</location>
        <topology evidence="1">Multi-pass membrane protein</topology>
    </subcellularLocation>
</comment>
<evidence type="ECO:0000256" key="1">
    <source>
        <dbReference type="ARBA" id="ARBA00004141"/>
    </source>
</evidence>
<keyword evidence="8" id="KW-0325">Glycoprotein</keyword>
<dbReference type="EMBL" id="JAVTTP010000001">
    <property type="protein sequence ID" value="MDT7828695.1"/>
    <property type="molecule type" value="Genomic_DNA"/>
</dbReference>
<dbReference type="Gene3D" id="3.40.190.10">
    <property type="entry name" value="Periplasmic binding protein-like II"/>
    <property type="match status" value="3"/>
</dbReference>
<evidence type="ECO:0000256" key="5">
    <source>
        <dbReference type="ARBA" id="ARBA00023065"/>
    </source>
</evidence>
<evidence type="ECO:0000256" key="6">
    <source>
        <dbReference type="ARBA" id="ARBA00023136"/>
    </source>
</evidence>
<sequence>MPKLPLSIFFILSLLQLTAQSKLDSTLRVGYAGSEPFVMAGDQAEGIALNIWKEIAFNAELDYTFKPYSSINEGIVAVQSGELDALVGPITINSQRAVNIAFSQPFFDTEMGILAPVMELTLWDRIKPLFSPNFLYAVFGFLMLLTFVGFLFWLVEGRKYPDEYGGKAAQGIGSGIWLALVTMTTVGYGDMAPRTPLGRFVIGSWMIISLIMATSFVAGIATTLTLTGKSEKTITQLNQLENKKIAVPNYKKVIDNFKSIGGIPVTVDNVKEGYQLLFEGEVDALVYDIVPLEYIANRTSKTDFRLSKKNINPQHYGFVFPLNTDLRHITNIEILKLKESGDIDQIISNFIK</sequence>
<evidence type="ECO:0000259" key="13">
    <source>
        <dbReference type="SMART" id="SM00079"/>
    </source>
</evidence>
<evidence type="ECO:0000256" key="2">
    <source>
        <dbReference type="ARBA" id="ARBA00022448"/>
    </source>
</evidence>
<evidence type="ECO:0000256" key="10">
    <source>
        <dbReference type="SAM" id="Phobius"/>
    </source>
</evidence>
<keyword evidence="4 10" id="KW-1133">Transmembrane helix</keyword>
<feature type="domain" description="Ionotropic glutamate receptor C-terminal" evidence="13">
    <location>
        <begin position="26"/>
        <end position="349"/>
    </location>
</feature>
<name>A0ABU3L4M5_9FLAO</name>